<dbReference type="Proteomes" id="UP000031275">
    <property type="component" value="Unassembled WGS sequence"/>
</dbReference>
<keyword evidence="3 6" id="KW-0812">Transmembrane</keyword>
<keyword evidence="2" id="KW-1003">Cell membrane</keyword>
<feature type="transmembrane region" description="Helical" evidence="6">
    <location>
        <begin position="372"/>
        <end position="392"/>
    </location>
</feature>
<dbReference type="Pfam" id="PF01943">
    <property type="entry name" value="Polysacc_synt"/>
    <property type="match status" value="1"/>
</dbReference>
<dbReference type="InterPro" id="IPR044550">
    <property type="entry name" value="WzxE"/>
</dbReference>
<dbReference type="EMBL" id="JSYK01000003">
    <property type="protein sequence ID" value="KIA82898.1"/>
    <property type="molecule type" value="Genomic_DNA"/>
</dbReference>
<feature type="transmembrane region" description="Helical" evidence="6">
    <location>
        <begin position="184"/>
        <end position="204"/>
    </location>
</feature>
<feature type="transmembrane region" description="Helical" evidence="6">
    <location>
        <begin position="125"/>
        <end position="146"/>
    </location>
</feature>
<feature type="transmembrane region" description="Helical" evidence="6">
    <location>
        <begin position="309"/>
        <end position="332"/>
    </location>
</feature>
<proteinExistence type="predicted"/>
<evidence type="ECO:0000313" key="7">
    <source>
        <dbReference type="EMBL" id="KIA82898.1"/>
    </source>
</evidence>
<feature type="transmembrane region" description="Helical" evidence="6">
    <location>
        <begin position="268"/>
        <end position="288"/>
    </location>
</feature>
<evidence type="ECO:0000256" key="5">
    <source>
        <dbReference type="ARBA" id="ARBA00023136"/>
    </source>
</evidence>
<accession>A0ABR4ZPJ7</accession>
<dbReference type="InterPro" id="IPR050833">
    <property type="entry name" value="Poly_Biosynth_Transport"/>
</dbReference>
<keyword evidence="5 6" id="KW-0472">Membrane</keyword>
<organism evidence="7 8">
    <name type="scientific">Kaistella solincola</name>
    <dbReference type="NCBI Taxonomy" id="510955"/>
    <lineage>
        <taxon>Bacteria</taxon>
        <taxon>Pseudomonadati</taxon>
        <taxon>Bacteroidota</taxon>
        <taxon>Flavobacteriia</taxon>
        <taxon>Flavobacteriales</taxon>
        <taxon>Weeksellaceae</taxon>
        <taxon>Chryseobacterium group</taxon>
        <taxon>Kaistella</taxon>
    </lineage>
</organism>
<dbReference type="CDD" id="cd13125">
    <property type="entry name" value="MATE_like_10"/>
    <property type="match status" value="1"/>
</dbReference>
<evidence type="ECO:0000256" key="4">
    <source>
        <dbReference type="ARBA" id="ARBA00022989"/>
    </source>
</evidence>
<evidence type="ECO:0000313" key="8">
    <source>
        <dbReference type="Proteomes" id="UP000031275"/>
    </source>
</evidence>
<dbReference type="PANTHER" id="PTHR30250:SF30">
    <property type="entry name" value="LIPID III FLIPPASE"/>
    <property type="match status" value="1"/>
</dbReference>
<gene>
    <name evidence="7" type="ORF">OA84_04840</name>
</gene>
<feature type="transmembrane region" description="Helical" evidence="6">
    <location>
        <begin position="398"/>
        <end position="419"/>
    </location>
</feature>
<feature type="transmembrane region" description="Helical" evidence="6">
    <location>
        <begin position="158"/>
        <end position="178"/>
    </location>
</feature>
<protein>
    <submittedName>
        <fullName evidence="7">Flippase</fullName>
    </submittedName>
</protein>
<evidence type="ECO:0000256" key="2">
    <source>
        <dbReference type="ARBA" id="ARBA00022475"/>
    </source>
</evidence>
<feature type="transmembrane region" description="Helical" evidence="6">
    <location>
        <begin position="344"/>
        <end position="365"/>
    </location>
</feature>
<dbReference type="PANTHER" id="PTHR30250">
    <property type="entry name" value="PST FAMILY PREDICTED COLANIC ACID TRANSPORTER"/>
    <property type="match status" value="1"/>
</dbReference>
<dbReference type="RefSeq" id="WP_039343264.1">
    <property type="nucleotide sequence ID" value="NZ_JSYK01000003.1"/>
</dbReference>
<keyword evidence="8" id="KW-1185">Reference proteome</keyword>
<keyword evidence="4 6" id="KW-1133">Transmembrane helix</keyword>
<feature type="transmembrane region" description="Helical" evidence="6">
    <location>
        <begin position="96"/>
        <end position="119"/>
    </location>
</feature>
<feature type="transmembrane region" description="Helical" evidence="6">
    <location>
        <begin position="227"/>
        <end position="248"/>
    </location>
</feature>
<evidence type="ECO:0000256" key="6">
    <source>
        <dbReference type="SAM" id="Phobius"/>
    </source>
</evidence>
<comment type="subcellular location">
    <subcellularLocation>
        <location evidence="1">Cell membrane</location>
        <topology evidence="1">Multi-pass membrane protein</topology>
    </subcellularLocation>
</comment>
<evidence type="ECO:0000256" key="3">
    <source>
        <dbReference type="ARBA" id="ARBA00022692"/>
    </source>
</evidence>
<name>A0ABR4ZPJ7_9FLAO</name>
<evidence type="ECO:0000256" key="1">
    <source>
        <dbReference type="ARBA" id="ARBA00004651"/>
    </source>
</evidence>
<dbReference type="InterPro" id="IPR002797">
    <property type="entry name" value="Polysacc_synth"/>
</dbReference>
<sequence>MIKKAKNLLQTDLVKVFSLTGLSTVIKLLTSYITVKVVAALVGPGGIALIGQLQNCTAIFTTFGSGGINNGVIRYVSEHKTDESSFKKYVQSGLKITIYLSLFSGFLLVFLSSYLSQWILLDAQYYYVFIFLGISLLFLSLNNFLLSILNGLQEFRKFVIINIITSIIGLLLTVFLVINFKLEGALIATVTYQSVVFFGTILFLKKIEWFSKAFLWGKMNREIVRKYFSYSLMAVVSAATVPVSQLLVRGHLIQKFTVENAGFWEGMNRISGLYLMLFTTSFSVYYLPKLSEIKTQNLLRKEILTTYKIITPIIIGSLLGIFLLKDLVINILFTSEFYPMKNLFFWQLLGDFFKIMSWILAFLMVAKSMTKMYIITEILFSLLLVGLSYYFIDKNGVIGATQSYCLNYFIYFVVMVIIFRKLLFKPHLKSAAL</sequence>
<comment type="caution">
    <text evidence="7">The sequence shown here is derived from an EMBL/GenBank/DDBJ whole genome shotgun (WGS) entry which is preliminary data.</text>
</comment>
<reference evidence="7 8" key="1">
    <citation type="submission" date="2014-10" db="EMBL/GenBank/DDBJ databases">
        <title>Kaistella solincola genome.</title>
        <authorList>
            <person name="Newman J.D."/>
        </authorList>
    </citation>
    <scope>NUCLEOTIDE SEQUENCE [LARGE SCALE GENOMIC DNA]</scope>
    <source>
        <strain evidence="7 8">DSM 22468</strain>
    </source>
</reference>